<organism evidence="1">
    <name type="scientific">Ixodes ricinus</name>
    <name type="common">Common tick</name>
    <name type="synonym">Acarus ricinus</name>
    <dbReference type="NCBI Taxonomy" id="34613"/>
    <lineage>
        <taxon>Eukaryota</taxon>
        <taxon>Metazoa</taxon>
        <taxon>Ecdysozoa</taxon>
        <taxon>Arthropoda</taxon>
        <taxon>Chelicerata</taxon>
        <taxon>Arachnida</taxon>
        <taxon>Acari</taxon>
        <taxon>Parasitiformes</taxon>
        <taxon>Ixodida</taxon>
        <taxon>Ixodoidea</taxon>
        <taxon>Ixodidae</taxon>
        <taxon>Ixodinae</taxon>
        <taxon>Ixodes</taxon>
    </lineage>
</organism>
<reference evidence="1" key="1">
    <citation type="submission" date="2019-12" db="EMBL/GenBank/DDBJ databases">
        <title>An insight into the sialome of adult female Ixodes ricinus ticks feeding for 6 days.</title>
        <authorList>
            <person name="Perner J."/>
            <person name="Ribeiro J.M.C."/>
        </authorList>
    </citation>
    <scope>NUCLEOTIDE SEQUENCE</scope>
    <source>
        <strain evidence="1">Semi-engorged</strain>
        <tissue evidence="1">Salivary glands</tissue>
    </source>
</reference>
<sequence length="103" mass="11217">MVDRSAALAACAAPRHGSFALWQVALSISGRTCCARTPFETGCQYAYRKHSAVIADILNSVFLLFYCNKCLQSPNVARSVHLAVVISFCFFFVGTSNNIGYSL</sequence>
<proteinExistence type="predicted"/>
<name>A0A6B0UFV3_IXORI</name>
<evidence type="ECO:0000313" key="1">
    <source>
        <dbReference type="EMBL" id="MXU88684.1"/>
    </source>
</evidence>
<dbReference type="AlphaFoldDB" id="A0A6B0UFV3"/>
<dbReference type="EMBL" id="GIFC01006601">
    <property type="protein sequence ID" value="MXU88684.1"/>
    <property type="molecule type" value="Transcribed_RNA"/>
</dbReference>
<accession>A0A6B0UFV3</accession>
<protein>
    <submittedName>
        <fullName evidence="1">Uncharacterized protein</fullName>
    </submittedName>
</protein>